<dbReference type="EMBL" id="CP144693">
    <property type="protein sequence ID" value="WVZ00471.1"/>
    <property type="molecule type" value="Genomic_DNA"/>
</dbReference>
<dbReference type="GO" id="GO:0051301">
    <property type="term" value="P:cell division"/>
    <property type="evidence" value="ECO:0007669"/>
    <property type="project" value="UniProtKB-KW"/>
</dbReference>
<reference evidence="8 9" key="1">
    <citation type="journal article" date="2023" name="Life. Sci Alliance">
        <title>Evolutionary insights into 3D genome organization and epigenetic landscape of Vigna mungo.</title>
        <authorList>
            <person name="Junaid A."/>
            <person name="Singh B."/>
            <person name="Bhatia S."/>
        </authorList>
    </citation>
    <scope>NUCLEOTIDE SEQUENCE [LARGE SCALE GENOMIC DNA]</scope>
    <source>
        <strain evidence="8">Urdbean</strain>
    </source>
</reference>
<evidence type="ECO:0000256" key="4">
    <source>
        <dbReference type="ARBA" id="ARBA00032263"/>
    </source>
</evidence>
<feature type="compositionally biased region" description="Acidic residues" evidence="6">
    <location>
        <begin position="403"/>
        <end position="413"/>
    </location>
</feature>
<evidence type="ECO:0000313" key="8">
    <source>
        <dbReference type="EMBL" id="WVZ00471.1"/>
    </source>
</evidence>
<keyword evidence="9" id="KW-1185">Reference proteome</keyword>
<dbReference type="InterPro" id="IPR036915">
    <property type="entry name" value="Cyclin-like_sf"/>
</dbReference>
<dbReference type="SMART" id="SM00385">
    <property type="entry name" value="CYCLIN"/>
    <property type="match status" value="1"/>
</dbReference>
<sequence length="501" mass="56855">MDSDNEFSMLSRRDRETISDYFQIEHEFMAPRSFYSLSSNAENRMQAVSMIAKVAATEPMDAYIPYVAVNYFDRFVSTNSLTELQGSSLLDKVRLVAISCYTLSAKMRTKHFPHKQFLTRKEAVYKTDIVMRMEFRILSGLDWRMRSITPFHFLDHYYPTFKRVGGFKRQSINEIIVQSQGEVYFAQFKPSEIALSALVAATSLVYSSKFTFIAGSIRLTDNHMACYQEMVNLCRNRKINIRKSSGEVIFPVIPSSSTTESEEGLGKAAELQVQKQRRSSPILILNTVLENNDEEEEDVALLNLRKPNRNEVAVEAPKEVAEGKSEAEKLQEVKESEARVAGISEEKEVESGTGARQDKGEGKSEEMIEAESGRDDKSKEPCDERADINRVRKDKGKGKVVEEGSEAVEEESEHDLQKRKIKGKDKTVDETILRSEGVALRAMNFQMQWPVIVQPGERIDNIDASLYVDESGMATTRCSRTIRGSDFVLPLLSDRCRCKIM</sequence>
<feature type="domain" description="Cyclin-like" evidence="7">
    <location>
        <begin position="43"/>
        <end position="139"/>
    </location>
</feature>
<comment type="subunit">
    <text evidence="1">Interacts with the CDC2 protein kinase to form a serine/threonine kinase holoenzyme complex also known as maturation promoting factor (MPF). The cyclin subunit imparts substrate specificity to the complex.</text>
</comment>
<dbReference type="InterPro" id="IPR006671">
    <property type="entry name" value="Cyclin_N"/>
</dbReference>
<keyword evidence="3" id="KW-0131">Cell cycle</keyword>
<name>A0AAQ3N174_VIGMU</name>
<evidence type="ECO:0000256" key="2">
    <source>
        <dbReference type="ARBA" id="ARBA00022618"/>
    </source>
</evidence>
<dbReference type="Pfam" id="PF00134">
    <property type="entry name" value="Cyclin_N"/>
    <property type="match status" value="1"/>
</dbReference>
<feature type="compositionally biased region" description="Basic and acidic residues" evidence="6">
    <location>
        <begin position="316"/>
        <end position="402"/>
    </location>
</feature>
<evidence type="ECO:0000256" key="6">
    <source>
        <dbReference type="SAM" id="MobiDB-lite"/>
    </source>
</evidence>
<accession>A0AAQ3N174</accession>
<evidence type="ECO:0000256" key="3">
    <source>
        <dbReference type="ARBA" id="ARBA00023306"/>
    </source>
</evidence>
<comment type="similarity">
    <text evidence="5">Belongs to the cyclin family.</text>
</comment>
<dbReference type="InterPro" id="IPR013763">
    <property type="entry name" value="Cyclin-like_dom"/>
</dbReference>
<dbReference type="Gene3D" id="1.10.472.10">
    <property type="entry name" value="Cyclin-like"/>
    <property type="match status" value="2"/>
</dbReference>
<gene>
    <name evidence="8" type="ORF">V8G54_026540</name>
</gene>
<dbReference type="PANTHER" id="PTHR10177">
    <property type="entry name" value="CYCLINS"/>
    <property type="match status" value="1"/>
</dbReference>
<organism evidence="8 9">
    <name type="scientific">Vigna mungo</name>
    <name type="common">Black gram</name>
    <name type="synonym">Phaseolus mungo</name>
    <dbReference type="NCBI Taxonomy" id="3915"/>
    <lineage>
        <taxon>Eukaryota</taxon>
        <taxon>Viridiplantae</taxon>
        <taxon>Streptophyta</taxon>
        <taxon>Embryophyta</taxon>
        <taxon>Tracheophyta</taxon>
        <taxon>Spermatophyta</taxon>
        <taxon>Magnoliopsida</taxon>
        <taxon>eudicotyledons</taxon>
        <taxon>Gunneridae</taxon>
        <taxon>Pentapetalae</taxon>
        <taxon>rosids</taxon>
        <taxon>fabids</taxon>
        <taxon>Fabales</taxon>
        <taxon>Fabaceae</taxon>
        <taxon>Papilionoideae</taxon>
        <taxon>50 kb inversion clade</taxon>
        <taxon>NPAAA clade</taxon>
        <taxon>indigoferoid/millettioid clade</taxon>
        <taxon>Phaseoleae</taxon>
        <taxon>Vigna</taxon>
    </lineage>
</organism>
<evidence type="ECO:0000256" key="5">
    <source>
        <dbReference type="RuleBase" id="RU000383"/>
    </source>
</evidence>
<protein>
    <recommendedName>
        <fullName evidence="4">B-like cyclin</fullName>
    </recommendedName>
</protein>
<dbReference type="InterPro" id="IPR039361">
    <property type="entry name" value="Cyclin"/>
</dbReference>
<dbReference type="AlphaFoldDB" id="A0AAQ3N174"/>
<feature type="region of interest" description="Disordered" evidence="6">
    <location>
        <begin position="315"/>
        <end position="413"/>
    </location>
</feature>
<keyword evidence="2" id="KW-0132">Cell division</keyword>
<proteinExistence type="inferred from homology"/>
<evidence type="ECO:0000256" key="1">
    <source>
        <dbReference type="ARBA" id="ARBA00011177"/>
    </source>
</evidence>
<keyword evidence="5" id="KW-0195">Cyclin</keyword>
<evidence type="ECO:0000259" key="7">
    <source>
        <dbReference type="SMART" id="SM00385"/>
    </source>
</evidence>
<dbReference type="SUPFAM" id="SSF47954">
    <property type="entry name" value="Cyclin-like"/>
    <property type="match status" value="2"/>
</dbReference>
<dbReference type="Proteomes" id="UP001374535">
    <property type="component" value="Chromosome 8"/>
</dbReference>
<evidence type="ECO:0000313" key="9">
    <source>
        <dbReference type="Proteomes" id="UP001374535"/>
    </source>
</evidence>